<dbReference type="Gene3D" id="1.10.10.10">
    <property type="entry name" value="Winged helix-like DNA-binding domain superfamily/Winged helix DNA-binding domain"/>
    <property type="match status" value="1"/>
</dbReference>
<keyword evidence="6" id="KW-1185">Reference proteome</keyword>
<comment type="caution">
    <text evidence="5">The sequence shown here is derived from an EMBL/GenBank/DDBJ whole genome shotgun (WGS) entry which is preliminary data.</text>
</comment>
<keyword evidence="1" id="KW-0540">Nuclease</keyword>
<accession>A0ABW2HYI9</accession>
<dbReference type="EMBL" id="JBHTBJ010000030">
    <property type="protein sequence ID" value="MFC7278244.1"/>
    <property type="molecule type" value="Genomic_DNA"/>
</dbReference>
<dbReference type="CDD" id="cd22338">
    <property type="entry name" value="NaeI-like"/>
    <property type="match status" value="1"/>
</dbReference>
<evidence type="ECO:0000259" key="4">
    <source>
        <dbReference type="Pfam" id="PF09126"/>
    </source>
</evidence>
<dbReference type="Proteomes" id="UP001596548">
    <property type="component" value="Unassembled WGS sequence"/>
</dbReference>
<proteinExistence type="predicted"/>
<dbReference type="SUPFAM" id="SSF52980">
    <property type="entry name" value="Restriction endonuclease-like"/>
    <property type="match status" value="1"/>
</dbReference>
<reference evidence="6" key="1">
    <citation type="journal article" date="2019" name="Int. J. Syst. Evol. Microbiol.">
        <title>The Global Catalogue of Microorganisms (GCM) 10K type strain sequencing project: providing services to taxonomists for standard genome sequencing and annotation.</title>
        <authorList>
            <consortium name="The Broad Institute Genomics Platform"/>
            <consortium name="The Broad Institute Genome Sequencing Center for Infectious Disease"/>
            <person name="Wu L."/>
            <person name="Ma J."/>
        </authorList>
    </citation>
    <scope>NUCLEOTIDE SEQUENCE [LARGE SCALE GENOMIC DNA]</scope>
    <source>
        <strain evidence="6">XZYJT-10</strain>
    </source>
</reference>
<evidence type="ECO:0000313" key="6">
    <source>
        <dbReference type="Proteomes" id="UP001596548"/>
    </source>
</evidence>
<keyword evidence="3" id="KW-0378">Hydrolase</keyword>
<name>A0ABW2HYI9_9ACTN</name>
<dbReference type="InterPro" id="IPR037057">
    <property type="entry name" value="DNA_rep_MutH/T2_RE_sf"/>
</dbReference>
<organism evidence="5 6">
    <name type="scientific">Paractinoplanes rhizophilus</name>
    <dbReference type="NCBI Taxonomy" id="1416877"/>
    <lineage>
        <taxon>Bacteria</taxon>
        <taxon>Bacillati</taxon>
        <taxon>Actinomycetota</taxon>
        <taxon>Actinomycetes</taxon>
        <taxon>Micromonosporales</taxon>
        <taxon>Micromonosporaceae</taxon>
        <taxon>Paractinoplanes</taxon>
    </lineage>
</organism>
<keyword evidence="2 5" id="KW-0255">Endonuclease</keyword>
<dbReference type="InterPro" id="IPR011335">
    <property type="entry name" value="Restrct_endonuc-II-like"/>
</dbReference>
<dbReference type="InterPro" id="IPR015210">
    <property type="entry name" value="NaeI"/>
</dbReference>
<dbReference type="InterPro" id="IPR036388">
    <property type="entry name" value="WH-like_DNA-bd_sf"/>
</dbReference>
<dbReference type="Gene3D" id="3.40.600.10">
    <property type="entry name" value="DNA mismatch repair MutH/Restriction endonuclease, type II"/>
    <property type="match status" value="1"/>
</dbReference>
<evidence type="ECO:0000256" key="2">
    <source>
        <dbReference type="ARBA" id="ARBA00022759"/>
    </source>
</evidence>
<protein>
    <submittedName>
        <fullName evidence="5">NaeI family type II restriction endonuclease</fullName>
    </submittedName>
</protein>
<dbReference type="Pfam" id="PF09126">
    <property type="entry name" value="NaeI"/>
    <property type="match status" value="1"/>
</dbReference>
<dbReference type="GO" id="GO:0004519">
    <property type="term" value="F:endonuclease activity"/>
    <property type="evidence" value="ECO:0007669"/>
    <property type="project" value="UniProtKB-KW"/>
</dbReference>
<gene>
    <name evidence="5" type="ORF">ACFQS1_30035</name>
</gene>
<evidence type="ECO:0000256" key="1">
    <source>
        <dbReference type="ARBA" id="ARBA00022722"/>
    </source>
</evidence>
<feature type="domain" description="Type II restriction enzyme NaeI" evidence="4">
    <location>
        <begin position="59"/>
        <end position="332"/>
    </location>
</feature>
<evidence type="ECO:0000313" key="5">
    <source>
        <dbReference type="EMBL" id="MFC7278244.1"/>
    </source>
</evidence>
<sequence length="342" mass="37709">MTARLKKPPVPQGFEILNELQPLKPVTTSKRAVSSDQDVFMVKAALEESAGGEGALVRCLASVLRRSLDQSYNGAQTGRFHLAQLSKTEKAHTGSLFEIELQKTLDLPDGHDTDYQVLGMDLDAKFTHSRKGAMPSWMIGPEIEGNIALLATADDYSSVWSAWLVWVTPGRRNAGRNRDAKASLNVAGRKARIPIAEDSPLPPNDLLQRPADAYEVMRHQGQGRGQKRILELCRRFEGTVLSRTTVATVAQQLDPVKRMRANGGARTRLAAEGFLVLGHESGYVPVAKALGLPMPYSGEFLPLRVSRAEVSDPEPHFLDRYGARWRRARVGEVTREVPDLVI</sequence>
<evidence type="ECO:0000256" key="3">
    <source>
        <dbReference type="ARBA" id="ARBA00022801"/>
    </source>
</evidence>
<dbReference type="RefSeq" id="WP_378974892.1">
    <property type="nucleotide sequence ID" value="NZ_JBHTBJ010000030.1"/>
</dbReference>